<organism evidence="19">
    <name type="scientific">Eulepethus nanhaiensis</name>
    <dbReference type="NCBI Taxonomy" id="1881687"/>
    <lineage>
        <taxon>Eukaryota</taxon>
        <taxon>Metazoa</taxon>
        <taxon>Spiralia</taxon>
        <taxon>Lophotrochozoa</taxon>
        <taxon>Annelida</taxon>
        <taxon>Polychaeta</taxon>
        <taxon>Errantia</taxon>
        <taxon>Phyllodocida</taxon>
        <taxon>Eulepethidae</taxon>
        <taxon>Eulepethus</taxon>
    </lineage>
</organism>
<feature type="transmembrane region" description="Helical" evidence="17">
    <location>
        <begin position="272"/>
        <end position="295"/>
    </location>
</feature>
<evidence type="ECO:0000256" key="12">
    <source>
        <dbReference type="ARBA" id="ARBA00023027"/>
    </source>
</evidence>
<keyword evidence="13 17" id="KW-0830">Ubiquinone</keyword>
<gene>
    <name evidence="19" type="primary">ND2</name>
</gene>
<evidence type="ECO:0000256" key="13">
    <source>
        <dbReference type="ARBA" id="ARBA00023075"/>
    </source>
</evidence>
<feature type="transmembrane region" description="Helical" evidence="17">
    <location>
        <begin position="175"/>
        <end position="193"/>
    </location>
</feature>
<keyword evidence="8 17" id="KW-0999">Mitochondrion inner membrane</keyword>
<comment type="function">
    <text evidence="17">Core subunit of the mitochondrial membrane respiratory chain NADH dehydrogenase (Complex I) which catalyzes electron transfer from NADH through the respiratory chain, using ubiquinone as an electron acceptor. Essential for the catalytic activity and assembly of complex I.</text>
</comment>
<evidence type="ECO:0000259" key="18">
    <source>
        <dbReference type="Pfam" id="PF00361"/>
    </source>
</evidence>
<reference evidence="19" key="1">
    <citation type="journal article" date="2018" name="Mol. Phylogenet. Evol.">
        <title>Phylogeny, evolution and mitochondrial gene order rearrangement in scale worms (Aphroditiformia, Annelida).</title>
        <authorList>
            <person name="Zhang Y."/>
            <person name="Sun J."/>
            <person name="Rouse G.W."/>
            <person name="Wiklund H."/>
            <person name="Pleijel F."/>
            <person name="Watanabe H.K."/>
            <person name="Chen C."/>
            <person name="Qian P.-Y."/>
            <person name="Qiu J.-W."/>
        </authorList>
    </citation>
    <scope>NUCLEOTIDE SEQUENCE</scope>
</reference>
<evidence type="ECO:0000256" key="15">
    <source>
        <dbReference type="ARBA" id="ARBA00023136"/>
    </source>
</evidence>
<feature type="transmembrane region" description="Helical" evidence="17">
    <location>
        <begin position="316"/>
        <end position="335"/>
    </location>
</feature>
<dbReference type="InterPro" id="IPR001750">
    <property type="entry name" value="ND/Mrp_TM"/>
</dbReference>
<keyword evidence="5" id="KW-0813">Transport</keyword>
<feature type="transmembrane region" description="Helical" evidence="17">
    <location>
        <begin position="136"/>
        <end position="163"/>
    </location>
</feature>
<comment type="similarity">
    <text evidence="2 17">Belongs to the complex I subunit 2 family.</text>
</comment>
<feature type="transmembrane region" description="Helical" evidence="17">
    <location>
        <begin position="232"/>
        <end position="252"/>
    </location>
</feature>
<feature type="transmembrane region" description="Helical" evidence="17">
    <location>
        <begin position="199"/>
        <end position="220"/>
    </location>
</feature>
<dbReference type="InterPro" id="IPR050175">
    <property type="entry name" value="Complex_I_Subunit_2"/>
</dbReference>
<keyword evidence="11 17" id="KW-1133">Transmembrane helix</keyword>
<accession>A0A343W6F4</accession>
<dbReference type="GO" id="GO:0008137">
    <property type="term" value="F:NADH dehydrogenase (ubiquinone) activity"/>
    <property type="evidence" value="ECO:0007669"/>
    <property type="project" value="UniProtKB-EC"/>
</dbReference>
<comment type="subcellular location">
    <subcellularLocation>
        <location evidence="1 17">Mitochondrion inner membrane</location>
        <topology evidence="1 17">Multi-pass membrane protein</topology>
    </subcellularLocation>
</comment>
<evidence type="ECO:0000256" key="11">
    <source>
        <dbReference type="ARBA" id="ARBA00022989"/>
    </source>
</evidence>
<keyword evidence="14 17" id="KW-0496">Mitochondrion</keyword>
<feature type="transmembrane region" description="Helical" evidence="17">
    <location>
        <begin position="60"/>
        <end position="80"/>
    </location>
</feature>
<dbReference type="PANTHER" id="PTHR46552">
    <property type="entry name" value="NADH-UBIQUINONE OXIDOREDUCTASE CHAIN 2"/>
    <property type="match status" value="1"/>
</dbReference>
<keyword evidence="15 17" id="KW-0472">Membrane</keyword>
<feature type="transmembrane region" description="Helical" evidence="17">
    <location>
        <begin position="86"/>
        <end position="103"/>
    </location>
</feature>
<evidence type="ECO:0000313" key="19">
    <source>
        <dbReference type="EMBL" id="AVW86176.1"/>
    </source>
</evidence>
<keyword evidence="12 17" id="KW-0520">NAD</keyword>
<evidence type="ECO:0000256" key="1">
    <source>
        <dbReference type="ARBA" id="ARBA00004448"/>
    </source>
</evidence>
<evidence type="ECO:0000256" key="7">
    <source>
        <dbReference type="ARBA" id="ARBA00022692"/>
    </source>
</evidence>
<dbReference type="GO" id="GO:0005743">
    <property type="term" value="C:mitochondrial inner membrane"/>
    <property type="evidence" value="ECO:0007669"/>
    <property type="project" value="UniProtKB-SubCell"/>
</dbReference>
<dbReference type="Pfam" id="PF00361">
    <property type="entry name" value="Proton_antipo_M"/>
    <property type="match status" value="1"/>
</dbReference>
<evidence type="ECO:0000256" key="16">
    <source>
        <dbReference type="ARBA" id="ARBA00049551"/>
    </source>
</evidence>
<sequence>MTSIPYLFLFFSSLILGSVMSLSANHWLYVWMGLELNLLSFIPLITMSKINQETESAVKYFLAQAMGSGILILGAISFSFSTQTLLPPNLLSLFIILGLLIKLGMPPCHFWFPLVMSGLSWPMCLILTTWQKLIPMLILFFSISSPLSLLFFLIIISGSLIGGLGGLNQTRLRPLLAYSSIGHMTWMFAASLISSSISLIYLLSYIIITFSLMLMIWWASFYSQSSLNNIQFLAPVFSMSMALLLLSLGGIPPFFGFLPKWLILESFSQINFLIPLFLILGSVLNLFYYLNILFISSIKSSKMTLISPPSLTLNPTIPILLATMTLGLAPISIFFS</sequence>
<evidence type="ECO:0000256" key="6">
    <source>
        <dbReference type="ARBA" id="ARBA00022660"/>
    </source>
</evidence>
<feature type="transmembrane region" description="Helical" evidence="17">
    <location>
        <begin position="31"/>
        <end position="48"/>
    </location>
</feature>
<protein>
    <recommendedName>
        <fullName evidence="4 17">NADH-ubiquinone oxidoreductase chain 2</fullName>
        <ecNumber evidence="3 17">7.1.1.2</ecNumber>
    </recommendedName>
</protein>
<evidence type="ECO:0000256" key="5">
    <source>
        <dbReference type="ARBA" id="ARBA00022448"/>
    </source>
</evidence>
<evidence type="ECO:0000256" key="3">
    <source>
        <dbReference type="ARBA" id="ARBA00012944"/>
    </source>
</evidence>
<evidence type="ECO:0000256" key="4">
    <source>
        <dbReference type="ARBA" id="ARBA00021008"/>
    </source>
</evidence>
<comment type="catalytic activity">
    <reaction evidence="16 17">
        <text>a ubiquinone + NADH + 5 H(+)(in) = a ubiquinol + NAD(+) + 4 H(+)(out)</text>
        <dbReference type="Rhea" id="RHEA:29091"/>
        <dbReference type="Rhea" id="RHEA-COMP:9565"/>
        <dbReference type="Rhea" id="RHEA-COMP:9566"/>
        <dbReference type="ChEBI" id="CHEBI:15378"/>
        <dbReference type="ChEBI" id="CHEBI:16389"/>
        <dbReference type="ChEBI" id="CHEBI:17976"/>
        <dbReference type="ChEBI" id="CHEBI:57540"/>
        <dbReference type="ChEBI" id="CHEBI:57945"/>
        <dbReference type="EC" id="7.1.1.2"/>
    </reaction>
</comment>
<dbReference type="PRINTS" id="PR01436">
    <property type="entry name" value="NADHDHGNASE2"/>
</dbReference>
<keyword evidence="10 17" id="KW-0249">Electron transport</keyword>
<keyword evidence="7 17" id="KW-0812">Transmembrane</keyword>
<dbReference type="AlphaFoldDB" id="A0A343W6F4"/>
<dbReference type="EC" id="7.1.1.2" evidence="3 17"/>
<keyword evidence="9 17" id="KW-1278">Translocase</keyword>
<dbReference type="PANTHER" id="PTHR46552:SF1">
    <property type="entry name" value="NADH-UBIQUINONE OXIDOREDUCTASE CHAIN 2"/>
    <property type="match status" value="1"/>
</dbReference>
<feature type="domain" description="NADH:quinone oxidoreductase/Mrp antiporter transmembrane" evidence="18">
    <location>
        <begin position="24"/>
        <end position="283"/>
    </location>
</feature>
<evidence type="ECO:0000256" key="9">
    <source>
        <dbReference type="ARBA" id="ARBA00022967"/>
    </source>
</evidence>
<dbReference type="EMBL" id="KY753834">
    <property type="protein sequence ID" value="AVW86176.1"/>
    <property type="molecule type" value="Genomic_DNA"/>
</dbReference>
<name>A0A343W6F4_9ANNE</name>
<evidence type="ECO:0000256" key="8">
    <source>
        <dbReference type="ARBA" id="ARBA00022792"/>
    </source>
</evidence>
<keyword evidence="6 17" id="KW-0679">Respiratory chain</keyword>
<dbReference type="GO" id="GO:0006120">
    <property type="term" value="P:mitochondrial electron transport, NADH to ubiquinone"/>
    <property type="evidence" value="ECO:0007669"/>
    <property type="project" value="InterPro"/>
</dbReference>
<evidence type="ECO:0000256" key="17">
    <source>
        <dbReference type="RuleBase" id="RU003403"/>
    </source>
</evidence>
<evidence type="ECO:0000256" key="2">
    <source>
        <dbReference type="ARBA" id="ARBA00007012"/>
    </source>
</evidence>
<proteinExistence type="inferred from homology"/>
<dbReference type="InterPro" id="IPR003917">
    <property type="entry name" value="NADH_UbQ_OxRdtase_chain2"/>
</dbReference>
<evidence type="ECO:0000256" key="14">
    <source>
        <dbReference type="ARBA" id="ARBA00023128"/>
    </source>
</evidence>
<evidence type="ECO:0000256" key="10">
    <source>
        <dbReference type="ARBA" id="ARBA00022982"/>
    </source>
</evidence>
<geneLocation type="mitochondrion" evidence="19"/>